<dbReference type="InterPro" id="IPR001608">
    <property type="entry name" value="Ala_racemase_N"/>
</dbReference>
<feature type="binding site" evidence="4 6">
    <location>
        <position position="150"/>
    </location>
    <ligand>
        <name>substrate</name>
    </ligand>
</feature>
<evidence type="ECO:0000256" key="1">
    <source>
        <dbReference type="ARBA" id="ARBA00001933"/>
    </source>
</evidence>
<comment type="function">
    <text evidence="4">Catalyzes the interconversion of L-alanine and D-alanine. May also act on other amino acids.</text>
</comment>
<evidence type="ECO:0000256" key="5">
    <source>
        <dbReference type="PIRSR" id="PIRSR600821-50"/>
    </source>
</evidence>
<dbReference type="PANTHER" id="PTHR30511">
    <property type="entry name" value="ALANINE RACEMASE"/>
    <property type="match status" value="1"/>
</dbReference>
<dbReference type="GO" id="GO:0030632">
    <property type="term" value="P:D-alanine biosynthetic process"/>
    <property type="evidence" value="ECO:0007669"/>
    <property type="project" value="UniProtKB-UniRule"/>
</dbReference>
<organism evidence="8 9">
    <name type="scientific">Vasconcelosia minhoensis LEGE 07310</name>
    <dbReference type="NCBI Taxonomy" id="915328"/>
    <lineage>
        <taxon>Bacteria</taxon>
        <taxon>Bacillati</taxon>
        <taxon>Cyanobacteriota</taxon>
        <taxon>Cyanophyceae</taxon>
        <taxon>Nodosilineales</taxon>
        <taxon>Cymatolegaceae</taxon>
        <taxon>Vasconcelosia</taxon>
        <taxon>Vasconcelosia minhoensis</taxon>
    </lineage>
</organism>
<dbReference type="InterPro" id="IPR009006">
    <property type="entry name" value="Ala_racemase/Decarboxylase_C"/>
</dbReference>
<dbReference type="RefSeq" id="WP_193905370.1">
    <property type="nucleotide sequence ID" value="NZ_JADEXG010000008.1"/>
</dbReference>
<dbReference type="AlphaFoldDB" id="A0A8J7AU64"/>
<dbReference type="Gene3D" id="3.20.20.10">
    <property type="entry name" value="Alanine racemase"/>
    <property type="match status" value="1"/>
</dbReference>
<dbReference type="SMART" id="SM01005">
    <property type="entry name" value="Ala_racemase_C"/>
    <property type="match status" value="1"/>
</dbReference>
<dbReference type="NCBIfam" id="TIGR00492">
    <property type="entry name" value="alr"/>
    <property type="match status" value="1"/>
</dbReference>
<protein>
    <recommendedName>
        <fullName evidence="4">Alanine racemase</fullName>
        <ecNumber evidence="4">5.1.1.1</ecNumber>
    </recommendedName>
</protein>
<evidence type="ECO:0000259" key="7">
    <source>
        <dbReference type="SMART" id="SM01005"/>
    </source>
</evidence>
<dbReference type="InterPro" id="IPR000821">
    <property type="entry name" value="Ala_racemase"/>
</dbReference>
<dbReference type="EC" id="5.1.1.1" evidence="4"/>
<dbReference type="Pfam" id="PF00842">
    <property type="entry name" value="Ala_racemase_C"/>
    <property type="match status" value="1"/>
</dbReference>
<dbReference type="FunFam" id="3.20.20.10:FF:000002">
    <property type="entry name" value="Alanine racemase"/>
    <property type="match status" value="1"/>
</dbReference>
<dbReference type="Proteomes" id="UP000636505">
    <property type="component" value="Unassembled WGS sequence"/>
</dbReference>
<proteinExistence type="inferred from homology"/>
<feature type="modified residue" description="N6-(pyridoxal phosphate)lysine" evidence="4 5">
    <location>
        <position position="49"/>
    </location>
</feature>
<keyword evidence="9" id="KW-1185">Reference proteome</keyword>
<name>A0A8J7AU64_9CYAN</name>
<evidence type="ECO:0000256" key="4">
    <source>
        <dbReference type="HAMAP-Rule" id="MF_01201"/>
    </source>
</evidence>
<dbReference type="Pfam" id="PF01168">
    <property type="entry name" value="Ala_racemase_N"/>
    <property type="match status" value="1"/>
</dbReference>
<sequence>MLSWEHTPDLLPMRGCRAWIEINLTALAHNVQQFKTRLSPQTDLMAVVKADAYGHGAVTVAQTALQAGATWLGVATVPEGIELRQAGIAAPILVMGAVNHPEEVRAIALWQLQPTLVTPKQALVFAETLATAAPTVPLPVHLKLDTGMARLGFDWQRAGEFISLVRRLPQLDPVSLYSHLATADSPEPAVMRLQQQRFEQAIADLRAQGLCPPRLHLANSAGTLAAPDLHYDLVRVGIGLYGFYPAPHLRAAVDLQPVMEVKARVTHLNAIAAGTGVSYGHQFIAPQPLNLAVVGVGYADGVPRILSNRMAVLVRGQRLPQVGAITMDQMMIDVTSLPDLQVGEPVTLLGQSGPDQISAEDWAALSGTISWEILCGFKHRLPRITVETAVRLSTTDPAAGLRK</sequence>
<dbReference type="CDD" id="cd00430">
    <property type="entry name" value="PLPDE_III_AR"/>
    <property type="match status" value="1"/>
</dbReference>
<feature type="active site" description="Proton acceptor; specific for L-alanine" evidence="4">
    <location>
        <position position="279"/>
    </location>
</feature>
<gene>
    <name evidence="8" type="ORF">IQ241_05270</name>
</gene>
<dbReference type="HAMAP" id="MF_01201">
    <property type="entry name" value="Ala_racemase"/>
    <property type="match status" value="1"/>
</dbReference>
<dbReference type="InterPro" id="IPR020622">
    <property type="entry name" value="Ala_racemase_pyridoxalP-BS"/>
</dbReference>
<dbReference type="PANTHER" id="PTHR30511:SF0">
    <property type="entry name" value="ALANINE RACEMASE, CATABOLIC-RELATED"/>
    <property type="match status" value="1"/>
</dbReference>
<comment type="pathway">
    <text evidence="4">Amino-acid biosynthesis; D-alanine biosynthesis; D-alanine from L-alanine: step 1/1.</text>
</comment>
<accession>A0A8J7AU64</accession>
<dbReference type="InterPro" id="IPR029066">
    <property type="entry name" value="PLP-binding_barrel"/>
</dbReference>
<dbReference type="InterPro" id="IPR011079">
    <property type="entry name" value="Ala_racemase_C"/>
</dbReference>
<dbReference type="SUPFAM" id="SSF50621">
    <property type="entry name" value="Alanine racemase C-terminal domain-like"/>
    <property type="match status" value="1"/>
</dbReference>
<feature type="active site" description="Proton acceptor; specific for D-alanine" evidence="4">
    <location>
        <position position="49"/>
    </location>
</feature>
<dbReference type="GO" id="GO:0008784">
    <property type="term" value="F:alanine racemase activity"/>
    <property type="evidence" value="ECO:0007669"/>
    <property type="project" value="UniProtKB-UniRule"/>
</dbReference>
<feature type="domain" description="Alanine racemase C-terminal" evidence="7">
    <location>
        <begin position="258"/>
        <end position="386"/>
    </location>
</feature>
<comment type="cofactor">
    <cofactor evidence="1 4 5">
        <name>pyridoxal 5'-phosphate</name>
        <dbReference type="ChEBI" id="CHEBI:597326"/>
    </cofactor>
</comment>
<reference evidence="8" key="1">
    <citation type="submission" date="2020-10" db="EMBL/GenBank/DDBJ databases">
        <authorList>
            <person name="Castelo-Branco R."/>
            <person name="Eusebio N."/>
            <person name="Adriana R."/>
            <person name="Vieira A."/>
            <person name="Brugerolle De Fraissinette N."/>
            <person name="Rezende De Castro R."/>
            <person name="Schneider M.P."/>
            <person name="Vasconcelos V."/>
            <person name="Leao P.N."/>
        </authorList>
    </citation>
    <scope>NUCLEOTIDE SEQUENCE</scope>
    <source>
        <strain evidence="8">LEGE 07310</strain>
    </source>
</reference>
<evidence type="ECO:0000313" key="8">
    <source>
        <dbReference type="EMBL" id="MBE9076713.1"/>
    </source>
</evidence>
<comment type="caution">
    <text evidence="8">The sequence shown here is derived from an EMBL/GenBank/DDBJ whole genome shotgun (WGS) entry which is preliminary data.</text>
</comment>
<comment type="similarity">
    <text evidence="4">Belongs to the alanine racemase family.</text>
</comment>
<dbReference type="SUPFAM" id="SSF51419">
    <property type="entry name" value="PLP-binding barrel"/>
    <property type="match status" value="1"/>
</dbReference>
<dbReference type="GO" id="GO:0005829">
    <property type="term" value="C:cytosol"/>
    <property type="evidence" value="ECO:0007669"/>
    <property type="project" value="TreeGrafter"/>
</dbReference>
<dbReference type="PROSITE" id="PS00395">
    <property type="entry name" value="ALANINE_RACEMASE"/>
    <property type="match status" value="1"/>
</dbReference>
<evidence type="ECO:0000256" key="6">
    <source>
        <dbReference type="PIRSR" id="PIRSR600821-52"/>
    </source>
</evidence>
<evidence type="ECO:0000256" key="3">
    <source>
        <dbReference type="ARBA" id="ARBA00023235"/>
    </source>
</evidence>
<dbReference type="Gene3D" id="2.40.37.10">
    <property type="entry name" value="Lyase, Ornithine Decarboxylase, Chain A, domain 1"/>
    <property type="match status" value="1"/>
</dbReference>
<dbReference type="EMBL" id="JADEXG010000008">
    <property type="protein sequence ID" value="MBE9076713.1"/>
    <property type="molecule type" value="Genomic_DNA"/>
</dbReference>
<evidence type="ECO:0000313" key="9">
    <source>
        <dbReference type="Proteomes" id="UP000636505"/>
    </source>
</evidence>
<evidence type="ECO:0000256" key="2">
    <source>
        <dbReference type="ARBA" id="ARBA00022898"/>
    </source>
</evidence>
<comment type="catalytic activity">
    <reaction evidence="4">
        <text>L-alanine = D-alanine</text>
        <dbReference type="Rhea" id="RHEA:20249"/>
        <dbReference type="ChEBI" id="CHEBI:57416"/>
        <dbReference type="ChEBI" id="CHEBI:57972"/>
        <dbReference type="EC" id="5.1.1.1"/>
    </reaction>
</comment>
<dbReference type="GO" id="GO:0030170">
    <property type="term" value="F:pyridoxal phosphate binding"/>
    <property type="evidence" value="ECO:0007669"/>
    <property type="project" value="UniProtKB-UniRule"/>
</dbReference>
<keyword evidence="2 4" id="KW-0663">Pyridoxal phosphate</keyword>
<dbReference type="PRINTS" id="PR00992">
    <property type="entry name" value="ALARACEMASE"/>
</dbReference>
<dbReference type="UniPathway" id="UPA00042">
    <property type="reaction ID" value="UER00497"/>
</dbReference>
<keyword evidence="3 4" id="KW-0413">Isomerase</keyword>
<feature type="binding site" evidence="4 6">
    <location>
        <position position="327"/>
    </location>
    <ligand>
        <name>substrate</name>
    </ligand>
</feature>